<evidence type="ECO:0000256" key="7">
    <source>
        <dbReference type="ARBA" id="ARBA00038475"/>
    </source>
</evidence>
<comment type="similarity">
    <text evidence="7 8">Belongs to the MPDU1 (TC 2.A.43.3) family.</text>
</comment>
<dbReference type="PANTHER" id="PTHR12226">
    <property type="entry name" value="MANNOSE-P-DOLICHOL UTILIZATION DEFECT 1 LEC35 -RELATED"/>
    <property type="match status" value="1"/>
</dbReference>
<feature type="transmembrane region" description="Helical" evidence="10">
    <location>
        <begin position="124"/>
        <end position="142"/>
    </location>
</feature>
<dbReference type="Proteomes" id="UP000320475">
    <property type="component" value="Unassembled WGS sequence"/>
</dbReference>
<dbReference type="Pfam" id="PF04193">
    <property type="entry name" value="PQ-loop"/>
    <property type="match status" value="2"/>
</dbReference>
<comment type="caution">
    <text evidence="12">The sequence shown here is derived from an EMBL/GenBank/DDBJ whole genome shotgun (WGS) entry which is preliminary data.</text>
</comment>
<evidence type="ECO:0000313" key="14">
    <source>
        <dbReference type="Proteomes" id="UP000320475"/>
    </source>
</evidence>
<evidence type="ECO:0000256" key="3">
    <source>
        <dbReference type="ARBA" id="ARBA00022692"/>
    </source>
</evidence>
<evidence type="ECO:0000256" key="6">
    <source>
        <dbReference type="ARBA" id="ARBA00023136"/>
    </source>
</evidence>
<feature type="transmembrane region" description="Helical" evidence="10">
    <location>
        <begin position="97"/>
        <end position="117"/>
    </location>
</feature>
<feature type="transmembrane region" description="Helical" evidence="10">
    <location>
        <begin position="68"/>
        <end position="91"/>
    </location>
</feature>
<dbReference type="Gene3D" id="1.20.1280.290">
    <property type="match status" value="2"/>
</dbReference>
<keyword evidence="5 8" id="KW-1133">Transmembrane helix</keyword>
<feature type="transmembrane region" description="Helical" evidence="10">
    <location>
        <begin position="210"/>
        <end position="232"/>
    </location>
</feature>
<proteinExistence type="inferred from homology"/>
<evidence type="ECO:0000313" key="12">
    <source>
        <dbReference type="EMBL" id="TPX49087.1"/>
    </source>
</evidence>
<keyword evidence="6 8" id="KW-0472">Membrane</keyword>
<dbReference type="Proteomes" id="UP000317494">
    <property type="component" value="Unassembled WGS sequence"/>
</dbReference>
<gene>
    <name evidence="12" type="ORF">SeLEV6574_g01686</name>
    <name evidence="11" type="ORF">SeMB42_g05779</name>
</gene>
<evidence type="ECO:0000313" key="13">
    <source>
        <dbReference type="Proteomes" id="UP000317494"/>
    </source>
</evidence>
<dbReference type="STRING" id="286115.A0A507DCK4"/>
<dbReference type="PIRSF" id="PIRSF023381">
    <property type="entry name" value="MannP-dilichol_defect-1p"/>
    <property type="match status" value="1"/>
</dbReference>
<dbReference type="GO" id="GO:0016020">
    <property type="term" value="C:membrane"/>
    <property type="evidence" value="ECO:0007669"/>
    <property type="project" value="UniProtKB-SubCell"/>
</dbReference>
<evidence type="ECO:0000313" key="11">
    <source>
        <dbReference type="EMBL" id="TPX41012.1"/>
    </source>
</evidence>
<name>A0A507DCK4_9FUNG</name>
<dbReference type="OrthoDB" id="271506at2759"/>
<keyword evidence="4" id="KW-0677">Repeat</keyword>
<evidence type="ECO:0000256" key="1">
    <source>
        <dbReference type="ARBA" id="ARBA00004141"/>
    </source>
</evidence>
<sequence length="258" mass="27866">MEVAKQIIRPPLLRLVGPRCTDSLLSFDLHDALCLKLLISKVLSLGIVTFGSILKVPQISKIVGSGSVTGISATSYLLETLVYLVALAYNHRQGNAFSTYGEVAFITLQNFIVLLLLFTYSRQVMLLLAVAGALSATTYGLFDPSLVDSTLLSRFQWATIFLSAASKLPQIYSNYKNASTGQLSAITVLLTLAGSAARVFTTWHEVNDPALLTAFVVATLLNLVLGIQVMLYPKSGPAAHRPKPKSARPSKKPVKKAE</sequence>
<feature type="region of interest" description="Disordered" evidence="9">
    <location>
        <begin position="236"/>
        <end position="258"/>
    </location>
</feature>
<keyword evidence="2" id="KW-0813">Transport</keyword>
<dbReference type="SMART" id="SM00679">
    <property type="entry name" value="CTNS"/>
    <property type="match status" value="2"/>
</dbReference>
<keyword evidence="13" id="KW-1185">Reference proteome</keyword>
<dbReference type="InterPro" id="IPR006603">
    <property type="entry name" value="PQ-loop_rpt"/>
</dbReference>
<comment type="subcellular location">
    <subcellularLocation>
        <location evidence="1 8">Membrane</location>
        <topology evidence="1 8">Multi-pass membrane protein</topology>
    </subcellularLocation>
</comment>
<organism evidence="12 14">
    <name type="scientific">Synchytrium endobioticum</name>
    <dbReference type="NCBI Taxonomy" id="286115"/>
    <lineage>
        <taxon>Eukaryota</taxon>
        <taxon>Fungi</taxon>
        <taxon>Fungi incertae sedis</taxon>
        <taxon>Chytridiomycota</taxon>
        <taxon>Chytridiomycota incertae sedis</taxon>
        <taxon>Chytridiomycetes</taxon>
        <taxon>Synchytriales</taxon>
        <taxon>Synchytriaceae</taxon>
        <taxon>Synchytrium</taxon>
    </lineage>
</organism>
<reference evidence="13 14" key="1">
    <citation type="journal article" date="2019" name="Sci. Rep.">
        <title>Comparative genomics of chytrid fungi reveal insights into the obligate biotrophic and pathogenic lifestyle of Synchytrium endobioticum.</title>
        <authorList>
            <person name="van de Vossenberg B.T.L.H."/>
            <person name="Warris S."/>
            <person name="Nguyen H.D.T."/>
            <person name="van Gent-Pelzer M.P.E."/>
            <person name="Joly D.L."/>
            <person name="van de Geest H.C."/>
            <person name="Bonants P.J.M."/>
            <person name="Smith D.S."/>
            <person name="Levesque C.A."/>
            <person name="van der Lee T.A.J."/>
        </authorList>
    </citation>
    <scope>NUCLEOTIDE SEQUENCE [LARGE SCALE GENOMIC DNA]</scope>
    <source>
        <strain evidence="12 14">LEV6574</strain>
        <strain evidence="11 13">MB42</strain>
    </source>
</reference>
<dbReference type="PANTHER" id="PTHR12226:SF2">
    <property type="entry name" value="MANNOSE-P-DOLICHOL UTILIZATION DEFECT 1 PROTEIN"/>
    <property type="match status" value="1"/>
</dbReference>
<dbReference type="EMBL" id="QEAM01000040">
    <property type="protein sequence ID" value="TPX49087.1"/>
    <property type="molecule type" value="Genomic_DNA"/>
</dbReference>
<dbReference type="VEuPathDB" id="FungiDB:SeMB42_g05779"/>
<evidence type="ECO:0000256" key="8">
    <source>
        <dbReference type="PIRNR" id="PIRNR023381"/>
    </source>
</evidence>
<feature type="transmembrane region" description="Helical" evidence="10">
    <location>
        <begin position="184"/>
        <end position="204"/>
    </location>
</feature>
<dbReference type="EMBL" id="QEAN01000290">
    <property type="protein sequence ID" value="TPX41012.1"/>
    <property type="molecule type" value="Genomic_DNA"/>
</dbReference>
<keyword evidence="3 8" id="KW-0812">Transmembrane</keyword>
<evidence type="ECO:0000256" key="2">
    <source>
        <dbReference type="ARBA" id="ARBA00022448"/>
    </source>
</evidence>
<evidence type="ECO:0000256" key="10">
    <source>
        <dbReference type="SAM" id="Phobius"/>
    </source>
</evidence>
<feature type="compositionally biased region" description="Basic residues" evidence="9">
    <location>
        <begin position="240"/>
        <end position="258"/>
    </location>
</feature>
<dbReference type="AlphaFoldDB" id="A0A507DCK4"/>
<protein>
    <recommendedName>
        <fullName evidence="8">Mannose-P-dolichol utilization defect 1 protein homolog</fullName>
    </recommendedName>
</protein>
<dbReference type="InterPro" id="IPR016817">
    <property type="entry name" value="MannP-dilichol_defect-1"/>
</dbReference>
<evidence type="ECO:0000256" key="4">
    <source>
        <dbReference type="ARBA" id="ARBA00022737"/>
    </source>
</evidence>
<accession>A0A507DCK4</accession>
<evidence type="ECO:0000256" key="9">
    <source>
        <dbReference type="SAM" id="MobiDB-lite"/>
    </source>
</evidence>
<evidence type="ECO:0000256" key="5">
    <source>
        <dbReference type="ARBA" id="ARBA00022989"/>
    </source>
</evidence>